<name>A0AA38UYR7_9AGAR</name>
<comment type="caution">
    <text evidence="1">The sequence shown here is derived from an EMBL/GenBank/DDBJ whole genome shotgun (WGS) entry which is preliminary data.</text>
</comment>
<evidence type="ECO:0000313" key="2">
    <source>
        <dbReference type="Proteomes" id="UP001163850"/>
    </source>
</evidence>
<dbReference type="EMBL" id="MU801892">
    <property type="protein sequence ID" value="KAJ3990191.1"/>
    <property type="molecule type" value="Genomic_DNA"/>
</dbReference>
<accession>A0AA38UYR7</accession>
<evidence type="ECO:0008006" key="3">
    <source>
        <dbReference type="Google" id="ProtNLM"/>
    </source>
</evidence>
<proteinExistence type="predicted"/>
<protein>
    <recommendedName>
        <fullName evidence="3">F-box domain-containing protein</fullName>
    </recommendedName>
</protein>
<evidence type="ECO:0000313" key="1">
    <source>
        <dbReference type="EMBL" id="KAJ3990191.1"/>
    </source>
</evidence>
<reference evidence="1" key="1">
    <citation type="submission" date="2022-08" db="EMBL/GenBank/DDBJ databases">
        <authorList>
            <consortium name="DOE Joint Genome Institute"/>
            <person name="Min B."/>
            <person name="Riley R."/>
            <person name="Sierra-Patev S."/>
            <person name="Naranjo-Ortiz M."/>
            <person name="Looney B."/>
            <person name="Konkel Z."/>
            <person name="Slot J.C."/>
            <person name="Sakamoto Y."/>
            <person name="Steenwyk J.L."/>
            <person name="Rokas A."/>
            <person name="Carro J."/>
            <person name="Camarero S."/>
            <person name="Ferreira P."/>
            <person name="Molpeceres G."/>
            <person name="Ruiz-Duenas F.J."/>
            <person name="Serrano A."/>
            <person name="Henrissat B."/>
            <person name="Drula E."/>
            <person name="Hughes K.W."/>
            <person name="Mata J.L."/>
            <person name="Ishikawa N.K."/>
            <person name="Vargas-Isla R."/>
            <person name="Ushijima S."/>
            <person name="Smith C.A."/>
            <person name="Ahrendt S."/>
            <person name="Andreopoulos W."/>
            <person name="He G."/>
            <person name="Labutti K."/>
            <person name="Lipzen A."/>
            <person name="Ng V."/>
            <person name="Sandor L."/>
            <person name="Barry K."/>
            <person name="Martinez A.T."/>
            <person name="Xiao Y."/>
            <person name="Gibbons J.G."/>
            <person name="Terashima K."/>
            <person name="Hibbett D.S."/>
            <person name="Grigoriev I.V."/>
        </authorList>
    </citation>
    <scope>NUCLEOTIDE SEQUENCE</scope>
    <source>
        <strain evidence="1">TFB7829</strain>
    </source>
</reference>
<sequence>MATPGILGLNALDARHQHLLALDSYKNFNSLPCGLPAELWSIILDHLYDNKRTLLSCLLACRAWGDFCRYHLYELFTWSTVNKFDEDGCSTFHPYPHYARRLAISGSLLDDDVAEDSNIEWLLPLAQHLDQFVSVTHLEVDSMDWDDIFGTHAWDKFTSAKGFLSQITSLDFCNIPLHPFQHILESICLFPSLEKLDYLPSHVDFGEENFDLQSYTPSSSWHAFSTEHSPLQLPTLGFWTWFSAIEFTSLQTIRLDSVPTSDLPSLSNYLRLLGGVLKNFRIRFITPHDVYEFVVSNVLANSTGLQRLELVGFIRQYPNDQFWAGEESFNLLTMLPGTSLSDILLEGTPRRNADSVLSQLAAIDDILATSEKFSALNNVHLHLGRCDKVNQEISKAFPSCQKKGLITVSTSMQDLSLIAMTKVILDDGME</sequence>
<dbReference type="AlphaFoldDB" id="A0AA38UYR7"/>
<dbReference type="Proteomes" id="UP001163850">
    <property type="component" value="Unassembled WGS sequence"/>
</dbReference>
<gene>
    <name evidence="1" type="ORF">F5890DRAFT_705496</name>
</gene>
<organism evidence="1 2">
    <name type="scientific">Lentinula detonsa</name>
    <dbReference type="NCBI Taxonomy" id="2804962"/>
    <lineage>
        <taxon>Eukaryota</taxon>
        <taxon>Fungi</taxon>
        <taxon>Dikarya</taxon>
        <taxon>Basidiomycota</taxon>
        <taxon>Agaricomycotina</taxon>
        <taxon>Agaricomycetes</taxon>
        <taxon>Agaricomycetidae</taxon>
        <taxon>Agaricales</taxon>
        <taxon>Marasmiineae</taxon>
        <taxon>Omphalotaceae</taxon>
        <taxon>Lentinula</taxon>
    </lineage>
</organism>